<protein>
    <submittedName>
        <fullName evidence="1">Uncharacterized protein</fullName>
    </submittedName>
</protein>
<accession>A0A1I3KCT1</accession>
<proteinExistence type="predicted"/>
<keyword evidence="2" id="KW-1185">Reference proteome</keyword>
<dbReference type="EMBL" id="FORQ01000001">
    <property type="protein sequence ID" value="SFI70292.1"/>
    <property type="molecule type" value="Genomic_DNA"/>
</dbReference>
<reference evidence="2" key="1">
    <citation type="submission" date="2016-10" db="EMBL/GenBank/DDBJ databases">
        <authorList>
            <person name="Varghese N."/>
            <person name="Submissions S."/>
        </authorList>
    </citation>
    <scope>NUCLEOTIDE SEQUENCE [LARGE SCALE GENOMIC DNA]</scope>
    <source>
        <strain evidence="2">DSM 22251</strain>
    </source>
</reference>
<evidence type="ECO:0000313" key="2">
    <source>
        <dbReference type="Proteomes" id="UP000242560"/>
    </source>
</evidence>
<dbReference type="AlphaFoldDB" id="A0A1I3KCT1"/>
<evidence type="ECO:0000313" key="1">
    <source>
        <dbReference type="EMBL" id="SFI70292.1"/>
    </source>
</evidence>
<dbReference type="Proteomes" id="UP000242560">
    <property type="component" value="Unassembled WGS sequence"/>
</dbReference>
<name>A0A1I3KCT1_9FLAO</name>
<sequence length="41" mass="4683">MKKKAEIAAKKLLFTSHIIDFVVYICLKLLNGKNRFTEPGC</sequence>
<gene>
    <name evidence="1" type="ORF">SAMN05421638_0733</name>
</gene>
<organism evidence="1 2">
    <name type="scientific">Kaistella treverensis</name>
    <dbReference type="NCBI Taxonomy" id="631455"/>
    <lineage>
        <taxon>Bacteria</taxon>
        <taxon>Pseudomonadati</taxon>
        <taxon>Bacteroidota</taxon>
        <taxon>Flavobacteriia</taxon>
        <taxon>Flavobacteriales</taxon>
        <taxon>Weeksellaceae</taxon>
        <taxon>Chryseobacterium group</taxon>
        <taxon>Kaistella</taxon>
    </lineage>
</organism>